<dbReference type="OrthoDB" id="9802987at2"/>
<name>A0A7J5AE63_9FLAO</name>
<feature type="domain" description="Polysaccharide pyruvyl transferase" evidence="1">
    <location>
        <begin position="45"/>
        <end position="298"/>
    </location>
</feature>
<proteinExistence type="predicted"/>
<evidence type="ECO:0000313" key="2">
    <source>
        <dbReference type="EMBL" id="KAB1155783.1"/>
    </source>
</evidence>
<dbReference type="AlphaFoldDB" id="A0A7J5AE63"/>
<gene>
    <name evidence="2" type="ORF">F6464_09675</name>
</gene>
<reference evidence="2 3" key="1">
    <citation type="submission" date="2019-09" db="EMBL/GenBank/DDBJ databases">
        <title>Flavobacterium sp. nov., isolated from glacier ice.</title>
        <authorList>
            <person name="Liu Q."/>
        </authorList>
    </citation>
    <scope>NUCLEOTIDE SEQUENCE [LARGE SCALE GENOMIC DNA]</scope>
    <source>
        <strain evidence="2 3">NBRC 112527</strain>
    </source>
</reference>
<dbReference type="Proteomes" id="UP000490922">
    <property type="component" value="Unassembled WGS sequence"/>
</dbReference>
<evidence type="ECO:0000259" key="1">
    <source>
        <dbReference type="Pfam" id="PF04230"/>
    </source>
</evidence>
<sequence>MFYYNYYKSLAKTYVKAFFQKENAKQANINFLDIGIINPSIGTANLGDLIIYDAVINELRSHYPNDLFTNYPSQLHTNYEAKQMMGKKDFLFVSGTNLLTSNMNERFQWKIDPSHKIFLKNKVLLMGVGWWQYQIKPNSYTRRLYKSILKSEYLHSVRDSYTYNMLQDIGITNVINTSCPTLWGLKPDLCASIPKKKASNVITTLTFYKSDTQLDRKMLEILIEKYETVYLWVQGIEDIGYLNKIYARADKIKLVAPTIEAYNKILEEPSIEYLGTRLHAGIRALQKGVRTLIVAVDNRAVEIGKDTNLNVIKREDIEQMHDFIDLPYQTKINLPQENIDRWRASLPKSILNK</sequence>
<dbReference type="GO" id="GO:0016740">
    <property type="term" value="F:transferase activity"/>
    <property type="evidence" value="ECO:0007669"/>
    <property type="project" value="UniProtKB-KW"/>
</dbReference>
<keyword evidence="2" id="KW-0808">Transferase</keyword>
<accession>A0A7J5AE63</accession>
<organism evidence="2 3">
    <name type="scientific">Flavobacterium luteum</name>
    <dbReference type="NCBI Taxonomy" id="2026654"/>
    <lineage>
        <taxon>Bacteria</taxon>
        <taxon>Pseudomonadati</taxon>
        <taxon>Bacteroidota</taxon>
        <taxon>Flavobacteriia</taxon>
        <taxon>Flavobacteriales</taxon>
        <taxon>Flavobacteriaceae</taxon>
        <taxon>Flavobacterium</taxon>
    </lineage>
</organism>
<dbReference type="Pfam" id="PF04230">
    <property type="entry name" value="PS_pyruv_trans"/>
    <property type="match status" value="1"/>
</dbReference>
<keyword evidence="3" id="KW-1185">Reference proteome</keyword>
<dbReference type="EMBL" id="WAEM01000004">
    <property type="protein sequence ID" value="KAB1155783.1"/>
    <property type="molecule type" value="Genomic_DNA"/>
</dbReference>
<protein>
    <submittedName>
        <fullName evidence="2">Polysaccharide pyruvyl transferase family protein</fullName>
    </submittedName>
</protein>
<dbReference type="InterPro" id="IPR007345">
    <property type="entry name" value="Polysacch_pyruvyl_Trfase"/>
</dbReference>
<evidence type="ECO:0000313" key="3">
    <source>
        <dbReference type="Proteomes" id="UP000490922"/>
    </source>
</evidence>
<comment type="caution">
    <text evidence="2">The sequence shown here is derived from an EMBL/GenBank/DDBJ whole genome shotgun (WGS) entry which is preliminary data.</text>
</comment>
<dbReference type="RefSeq" id="WP_151107602.1">
    <property type="nucleotide sequence ID" value="NZ_WAEM01000004.1"/>
</dbReference>